<dbReference type="RefSeq" id="WP_125053085.1">
    <property type="nucleotide sequence ID" value="NZ_BHZD01000001.1"/>
</dbReference>
<evidence type="ECO:0008006" key="4">
    <source>
        <dbReference type="Google" id="ProtNLM"/>
    </source>
</evidence>
<keyword evidence="3" id="KW-1185">Reference proteome</keyword>
<comment type="caution">
    <text evidence="2">The sequence shown here is derived from an EMBL/GenBank/DDBJ whole genome shotgun (WGS) entry which is preliminary data.</text>
</comment>
<organism evidence="2 3">
    <name type="scientific">Streptomyces paromomycinus</name>
    <name type="common">Streptomyces rimosus subsp. paromomycinus</name>
    <dbReference type="NCBI Taxonomy" id="92743"/>
    <lineage>
        <taxon>Bacteria</taxon>
        <taxon>Bacillati</taxon>
        <taxon>Actinomycetota</taxon>
        <taxon>Actinomycetes</taxon>
        <taxon>Kitasatosporales</taxon>
        <taxon>Streptomycetaceae</taxon>
        <taxon>Streptomyces</taxon>
    </lineage>
</organism>
<dbReference type="AlphaFoldDB" id="A0A401VXS1"/>
<accession>A0A401VXS1</accession>
<dbReference type="EMBL" id="BHZD01000001">
    <property type="protein sequence ID" value="GCD41867.1"/>
    <property type="molecule type" value="Genomic_DNA"/>
</dbReference>
<evidence type="ECO:0000313" key="2">
    <source>
        <dbReference type="EMBL" id="GCD41867.1"/>
    </source>
</evidence>
<reference evidence="2 3" key="1">
    <citation type="submission" date="2018-11" db="EMBL/GenBank/DDBJ databases">
        <title>Whole genome sequence of Streptomyces paromomycinus NBRC 15454(T).</title>
        <authorList>
            <person name="Komaki H."/>
            <person name="Tamura T."/>
        </authorList>
    </citation>
    <scope>NUCLEOTIDE SEQUENCE [LARGE SCALE GENOMIC DNA]</scope>
    <source>
        <strain evidence="2 3">NBRC 15454</strain>
    </source>
</reference>
<sequence>MIPRLHARKPCAAPLLHAVLGPQADASVPPARIVAGWPRLVRRVPEAEHQQPSAELWAGLLDAPATEGAATAPPNSDHRPIWHLSLRLHPEDRTLTPGEWSEIAHRYARAAGFARPGDAHTCRWVAVQTRPGRLDLIASLIRQDGQWVTLPHQLHQRLAQEARRVEDDFGLIPLRATPAITKPGRHRQRSAHTPTDGPAPSDVPGPAPAPHRLETSAELAALVAEYGLTTDLQQLARRITNLVDEQHGLLAPVRRCVEHTAHQAEDHPDAWLREAGHRLEWAARRLHALQQDLEAATGVLATGASPDGGTPARPGPSATPPPTAPFLRHR</sequence>
<feature type="region of interest" description="Disordered" evidence="1">
    <location>
        <begin position="297"/>
        <end position="330"/>
    </location>
</feature>
<evidence type="ECO:0000256" key="1">
    <source>
        <dbReference type="SAM" id="MobiDB-lite"/>
    </source>
</evidence>
<proteinExistence type="predicted"/>
<protein>
    <recommendedName>
        <fullName evidence="4">Relaxase/mobilization nuclease</fullName>
    </recommendedName>
</protein>
<evidence type="ECO:0000313" key="3">
    <source>
        <dbReference type="Proteomes" id="UP000286746"/>
    </source>
</evidence>
<feature type="region of interest" description="Disordered" evidence="1">
    <location>
        <begin position="179"/>
        <end position="211"/>
    </location>
</feature>
<name>A0A401VXS1_STREY</name>
<dbReference type="Proteomes" id="UP000286746">
    <property type="component" value="Unassembled WGS sequence"/>
</dbReference>
<gene>
    <name evidence="2" type="ORF">GKJPGBOP_01524</name>
</gene>
<feature type="compositionally biased region" description="Pro residues" evidence="1">
    <location>
        <begin position="313"/>
        <end position="324"/>
    </location>
</feature>